<dbReference type="OrthoDB" id="6625743at2"/>
<dbReference type="Pfam" id="PF02641">
    <property type="entry name" value="DUF190"/>
    <property type="match status" value="1"/>
</dbReference>
<evidence type="ECO:0000256" key="1">
    <source>
        <dbReference type="ARBA" id="ARBA00010554"/>
    </source>
</evidence>
<accession>A0A261S048</accession>
<dbReference type="InterPro" id="IPR011322">
    <property type="entry name" value="N-reg_PII-like_a/b"/>
</dbReference>
<dbReference type="AlphaFoldDB" id="A0A261S048"/>
<dbReference type="EMBL" id="NEVM01000005">
    <property type="protein sequence ID" value="OZI30545.1"/>
    <property type="molecule type" value="Genomic_DNA"/>
</dbReference>
<sequence length="127" mass="13995">MTNDHAALRLYFPNSARATATRFWHHLSAPALAHHLLVAAKKSGISQAVLHTIHAGYLQGQKITHHHPEVVAMRHPQCVELVDSETVLRKFLRDHAAELHKVKAVLLKCELPLIHGVNEHAANAAAA</sequence>
<dbReference type="RefSeq" id="WP_094854968.1">
    <property type="nucleotide sequence ID" value="NZ_NEVM01000005.1"/>
</dbReference>
<dbReference type="InterPro" id="IPR003793">
    <property type="entry name" value="UPF0166"/>
</dbReference>
<comment type="caution">
    <text evidence="2">The sequence shown here is derived from an EMBL/GenBank/DDBJ whole genome shotgun (WGS) entry which is preliminary data.</text>
</comment>
<reference evidence="3" key="1">
    <citation type="submission" date="2017-05" db="EMBL/GenBank/DDBJ databases">
        <title>Complete and WGS of Bordetella genogroups.</title>
        <authorList>
            <person name="Spilker T."/>
            <person name="Lipuma J."/>
        </authorList>
    </citation>
    <scope>NUCLEOTIDE SEQUENCE [LARGE SCALE GENOMIC DNA]</scope>
    <source>
        <strain evidence="3">AU16122</strain>
    </source>
</reference>
<protein>
    <submittedName>
        <fullName evidence="2">Uncharacterized protein</fullName>
    </submittedName>
</protein>
<gene>
    <name evidence="2" type="ORF">CAL29_21245</name>
</gene>
<dbReference type="SUPFAM" id="SSF54913">
    <property type="entry name" value="GlnB-like"/>
    <property type="match status" value="1"/>
</dbReference>
<dbReference type="Gene3D" id="3.30.70.120">
    <property type="match status" value="1"/>
</dbReference>
<comment type="similarity">
    <text evidence="1">Belongs to the UPF0166 family.</text>
</comment>
<evidence type="ECO:0000313" key="3">
    <source>
        <dbReference type="Proteomes" id="UP000216020"/>
    </source>
</evidence>
<keyword evidence="3" id="KW-1185">Reference proteome</keyword>
<name>A0A261S048_9BORD</name>
<dbReference type="Proteomes" id="UP000216020">
    <property type="component" value="Unassembled WGS sequence"/>
</dbReference>
<evidence type="ECO:0000313" key="2">
    <source>
        <dbReference type="EMBL" id="OZI30545.1"/>
    </source>
</evidence>
<organism evidence="2 3">
    <name type="scientific">Bordetella genomosp. 10</name>
    <dbReference type="NCBI Taxonomy" id="1416804"/>
    <lineage>
        <taxon>Bacteria</taxon>
        <taxon>Pseudomonadati</taxon>
        <taxon>Pseudomonadota</taxon>
        <taxon>Betaproteobacteria</taxon>
        <taxon>Burkholderiales</taxon>
        <taxon>Alcaligenaceae</taxon>
        <taxon>Bordetella</taxon>
    </lineage>
</organism>
<proteinExistence type="inferred from homology"/>
<dbReference type="InterPro" id="IPR015867">
    <property type="entry name" value="N-reg_PII/ATP_PRibTrfase_C"/>
</dbReference>